<dbReference type="Proteomes" id="UP000830375">
    <property type="component" value="Unassembled WGS sequence"/>
</dbReference>
<comment type="caution">
    <text evidence="2">The sequence shown here is derived from an EMBL/GenBank/DDBJ whole genome shotgun (WGS) entry which is preliminary data.</text>
</comment>
<feature type="signal peptide" evidence="1">
    <location>
        <begin position="1"/>
        <end position="19"/>
    </location>
</feature>
<name>A0ABQ8MXU7_LABRO</name>
<keyword evidence="1" id="KW-0732">Signal</keyword>
<evidence type="ECO:0000313" key="3">
    <source>
        <dbReference type="Proteomes" id="UP000830375"/>
    </source>
</evidence>
<evidence type="ECO:0000313" key="2">
    <source>
        <dbReference type="EMBL" id="KAI2667670.1"/>
    </source>
</evidence>
<dbReference type="EMBL" id="JACTAM010000002">
    <property type="protein sequence ID" value="KAI2667670.1"/>
    <property type="molecule type" value="Genomic_DNA"/>
</dbReference>
<gene>
    <name evidence="2" type="ORF">H4Q32_004217</name>
</gene>
<reference evidence="2 3" key="1">
    <citation type="submission" date="2022-01" db="EMBL/GenBank/DDBJ databases">
        <title>A high-quality chromosome-level genome assembly of rohu carp, Labeo rohita.</title>
        <authorList>
            <person name="Arick M.A. II"/>
            <person name="Hsu C.-Y."/>
            <person name="Magbanua Z."/>
            <person name="Pechanova O."/>
            <person name="Grover C."/>
            <person name="Miller E."/>
            <person name="Thrash A."/>
            <person name="Ezzel L."/>
            <person name="Alam S."/>
            <person name="Benzie J."/>
            <person name="Hamilton M."/>
            <person name="Karsi A."/>
            <person name="Lawrence M.L."/>
            <person name="Peterson D.G."/>
        </authorList>
    </citation>
    <scope>NUCLEOTIDE SEQUENCE [LARGE SCALE GENOMIC DNA]</scope>
    <source>
        <strain evidence="3">BAU-BD-2019</strain>
        <tissue evidence="2">Blood</tissue>
    </source>
</reference>
<accession>A0ABQ8MXU7</accession>
<proteinExistence type="predicted"/>
<organism evidence="2 3">
    <name type="scientific">Labeo rohita</name>
    <name type="common">Indian major carp</name>
    <name type="synonym">Cyprinus rohita</name>
    <dbReference type="NCBI Taxonomy" id="84645"/>
    <lineage>
        <taxon>Eukaryota</taxon>
        <taxon>Metazoa</taxon>
        <taxon>Chordata</taxon>
        <taxon>Craniata</taxon>
        <taxon>Vertebrata</taxon>
        <taxon>Euteleostomi</taxon>
        <taxon>Actinopterygii</taxon>
        <taxon>Neopterygii</taxon>
        <taxon>Teleostei</taxon>
        <taxon>Ostariophysi</taxon>
        <taxon>Cypriniformes</taxon>
        <taxon>Cyprinidae</taxon>
        <taxon>Labeoninae</taxon>
        <taxon>Labeonini</taxon>
        <taxon>Labeo</taxon>
    </lineage>
</organism>
<protein>
    <submittedName>
        <fullName evidence="2">Cystatin-like protein</fullName>
    </submittedName>
</protein>
<evidence type="ECO:0000256" key="1">
    <source>
        <dbReference type="SAM" id="SignalP"/>
    </source>
</evidence>
<sequence length="332" mass="37417">MRGLLFLLGALLLLESTKGTEYEKLGKHERTIVDKAIKQANMDHGKDKHLDFHSIVKKHSNLFIVILKPTSCNSTTQSVHQKDCKTEEKSVPQVSCIDCNGEMKPCLLLRRKAEIKKRMEDCPIQHHAGGAHIMFQTGGTEQHKTGCLGCLLVKMRGLLFLLSALFLLDSTKGTEYEKLNEHDREIVDKAIEQGNKDHGNGKHLDFFIIANRDTNLLNVILRPTSCASTTPSVHRKDCKTEDKRPYVSCIDCNGRMEPCLRLGQIAELPHLQNTIIIHLLSRYSCTKSFLLFSLQINKRIDECPKSHHTGRSHLLFQKGGNEQQQTGCLGCI</sequence>
<keyword evidence="3" id="KW-1185">Reference proteome</keyword>
<feature type="chain" id="PRO_5045240274" evidence="1">
    <location>
        <begin position="20"/>
        <end position="332"/>
    </location>
</feature>